<protein>
    <recommendedName>
        <fullName evidence="1">J domain-containing protein</fullName>
    </recommendedName>
</protein>
<dbReference type="AlphaFoldDB" id="A0A8R2JKR8"/>
<dbReference type="GO" id="GO:0005737">
    <property type="term" value="C:cytoplasm"/>
    <property type="evidence" value="ECO:0007669"/>
    <property type="project" value="TreeGrafter"/>
</dbReference>
<dbReference type="InterPro" id="IPR056453">
    <property type="entry name" value="HTH_DNAJC9"/>
</dbReference>
<dbReference type="KEGG" id="api:100572542"/>
<dbReference type="SUPFAM" id="SSF46565">
    <property type="entry name" value="Chaperone J-domain"/>
    <property type="match status" value="1"/>
</dbReference>
<accession>A0A8R2JKR8</accession>
<organism evidence="2 3">
    <name type="scientific">Acyrthosiphon pisum</name>
    <name type="common">Pea aphid</name>
    <dbReference type="NCBI Taxonomy" id="7029"/>
    <lineage>
        <taxon>Eukaryota</taxon>
        <taxon>Metazoa</taxon>
        <taxon>Ecdysozoa</taxon>
        <taxon>Arthropoda</taxon>
        <taxon>Hexapoda</taxon>
        <taxon>Insecta</taxon>
        <taxon>Pterygota</taxon>
        <taxon>Neoptera</taxon>
        <taxon>Paraneoptera</taxon>
        <taxon>Hemiptera</taxon>
        <taxon>Sternorrhyncha</taxon>
        <taxon>Aphidomorpha</taxon>
        <taxon>Aphidoidea</taxon>
        <taxon>Aphididae</taxon>
        <taxon>Macrosiphini</taxon>
        <taxon>Acyrthosiphon</taxon>
    </lineage>
</organism>
<dbReference type="PROSITE" id="PS50076">
    <property type="entry name" value="DNAJ_2"/>
    <property type="match status" value="1"/>
</dbReference>
<dbReference type="PANTHER" id="PTHR44144">
    <property type="entry name" value="DNAJ HOMOLOG SUBFAMILY C MEMBER 9"/>
    <property type="match status" value="1"/>
</dbReference>
<dbReference type="InterPro" id="IPR018253">
    <property type="entry name" value="DnaJ_domain_CS"/>
</dbReference>
<evidence type="ECO:0000313" key="2">
    <source>
        <dbReference type="EnsemblMetazoa" id="XP_029340954.1"/>
    </source>
</evidence>
<dbReference type="GeneID" id="100572542"/>
<proteinExistence type="predicted"/>
<dbReference type="Pfam" id="PF23302">
    <property type="entry name" value="HTH_DNAJC9"/>
    <property type="match status" value="1"/>
</dbReference>
<dbReference type="Gene3D" id="1.10.287.110">
    <property type="entry name" value="DnaJ domain"/>
    <property type="match status" value="1"/>
</dbReference>
<dbReference type="Pfam" id="PF00226">
    <property type="entry name" value="DnaJ"/>
    <property type="match status" value="1"/>
</dbReference>
<sequence length="119" mass="14056">MKYHPDKVTENEKTGAIEKFKVISRIHALLNDAEKRKLYDDAGCVGDDIDHNSITEDFPWETYWSSFFRKITDNEIRDYELKYKGSDDEKRNLKKGYLAEKGDMEFIINMVPFSSVYEE</sequence>
<dbReference type="InterPro" id="IPR001623">
    <property type="entry name" value="DnaJ_domain"/>
</dbReference>
<dbReference type="PANTHER" id="PTHR44144:SF1">
    <property type="entry name" value="DNAJ HOMOLOG SUBFAMILY C MEMBER 9"/>
    <property type="match status" value="1"/>
</dbReference>
<evidence type="ECO:0000259" key="1">
    <source>
        <dbReference type="PROSITE" id="PS50076"/>
    </source>
</evidence>
<dbReference type="InterPro" id="IPR036869">
    <property type="entry name" value="J_dom_sf"/>
</dbReference>
<keyword evidence="3" id="KW-1185">Reference proteome</keyword>
<dbReference type="PROSITE" id="PS00636">
    <property type="entry name" value="DNAJ_1"/>
    <property type="match status" value="1"/>
</dbReference>
<dbReference type="RefSeq" id="XP_029340954.1">
    <property type="nucleotide sequence ID" value="XM_029485094.1"/>
</dbReference>
<dbReference type="OrthoDB" id="110024at2759"/>
<reference evidence="3" key="1">
    <citation type="submission" date="2010-06" db="EMBL/GenBank/DDBJ databases">
        <authorList>
            <person name="Jiang H."/>
            <person name="Abraham K."/>
            <person name="Ali S."/>
            <person name="Alsbrooks S.L."/>
            <person name="Anim B.N."/>
            <person name="Anosike U.S."/>
            <person name="Attaway T."/>
            <person name="Bandaranaike D.P."/>
            <person name="Battles P.K."/>
            <person name="Bell S.N."/>
            <person name="Bell A.V."/>
            <person name="Beltran B."/>
            <person name="Bickham C."/>
            <person name="Bustamante Y."/>
            <person name="Caleb T."/>
            <person name="Canada A."/>
            <person name="Cardenas V."/>
            <person name="Carter K."/>
            <person name="Chacko J."/>
            <person name="Chandrabose M.N."/>
            <person name="Chavez D."/>
            <person name="Chavez A."/>
            <person name="Chen L."/>
            <person name="Chu H.-S."/>
            <person name="Claassen K.J."/>
            <person name="Cockrell R."/>
            <person name="Collins M."/>
            <person name="Cooper J.A."/>
            <person name="Cree A."/>
            <person name="Curry S.M."/>
            <person name="Da Y."/>
            <person name="Dao M.D."/>
            <person name="Das B."/>
            <person name="Davila M.-L."/>
            <person name="Davy-Carroll L."/>
            <person name="Denson S."/>
            <person name="Dinh H."/>
            <person name="Ebong V.E."/>
            <person name="Edwards J.R."/>
            <person name="Egan A."/>
            <person name="El-Daye J."/>
            <person name="Escobedo L."/>
            <person name="Fernandez S."/>
            <person name="Fernando P.R."/>
            <person name="Flagg N."/>
            <person name="Forbes L.D."/>
            <person name="Fowler R.G."/>
            <person name="Fu Q."/>
            <person name="Gabisi R.A."/>
            <person name="Ganer J."/>
            <person name="Garbino Pronczuk A."/>
            <person name="Garcia R.M."/>
            <person name="Garner T."/>
            <person name="Garrett T.E."/>
            <person name="Gonzalez D.A."/>
            <person name="Hamid H."/>
            <person name="Hawkins E.S."/>
            <person name="Hirani K."/>
            <person name="Hogues M.E."/>
            <person name="Hollins B."/>
            <person name="Hsiao C.-H."/>
            <person name="Jabil R."/>
            <person name="James M.L."/>
            <person name="Jhangiani S.N."/>
            <person name="Johnson B."/>
            <person name="Johnson Q."/>
            <person name="Joshi V."/>
            <person name="Kalu J.B."/>
            <person name="Kam C."/>
            <person name="Kashfia A."/>
            <person name="Keebler J."/>
            <person name="Kisamo H."/>
            <person name="Kovar C.L."/>
            <person name="Lago L.A."/>
            <person name="Lai C.-Y."/>
            <person name="Laidlaw J."/>
            <person name="Lara F."/>
            <person name="Le T.-K."/>
            <person name="Lee S.L."/>
            <person name="Legall F.H."/>
            <person name="Lemon S.J."/>
            <person name="Lewis L.R."/>
            <person name="Li B."/>
            <person name="Liu Y."/>
            <person name="Liu Y.-S."/>
            <person name="Lopez J."/>
            <person name="Lozado R.J."/>
            <person name="Lu J."/>
            <person name="Madu R.C."/>
            <person name="Maheshwari M."/>
            <person name="Maheshwari R."/>
            <person name="Malloy K."/>
            <person name="Martinez E."/>
            <person name="Mathew T."/>
            <person name="Mercado I.C."/>
            <person name="Mercado C."/>
            <person name="Meyer B."/>
            <person name="Montgomery K."/>
            <person name="Morgan M.B."/>
            <person name="Munidasa M."/>
            <person name="Nazareth L.V."/>
            <person name="Nelson J."/>
            <person name="Ng B.M."/>
            <person name="Nguyen N.B."/>
            <person name="Nguyen P.Q."/>
            <person name="Nguyen T."/>
            <person name="Obregon M."/>
            <person name="Okwuonu G.O."/>
            <person name="Onwere C.G."/>
            <person name="Orozco G."/>
            <person name="Parra A."/>
            <person name="Patel S."/>
            <person name="Patil S."/>
            <person name="Perez A."/>
            <person name="Perez Y."/>
            <person name="Pham C."/>
            <person name="Primus E.L."/>
            <person name="Pu L.-L."/>
            <person name="Puazo M."/>
            <person name="Qin X."/>
            <person name="Quiroz J.B."/>
            <person name="Reese J."/>
            <person name="Richards S."/>
            <person name="Rives C.M."/>
            <person name="Robberts R."/>
            <person name="Ruiz S.J."/>
            <person name="Ruiz M.J."/>
            <person name="Santibanez J."/>
            <person name="Schneider B.W."/>
            <person name="Sisson I."/>
            <person name="Smith M."/>
            <person name="Sodergren E."/>
            <person name="Song X.-Z."/>
            <person name="Song B.B."/>
            <person name="Summersgill H."/>
            <person name="Thelus R."/>
            <person name="Thornton R.D."/>
            <person name="Trejos Z.Y."/>
            <person name="Usmani K."/>
            <person name="Vattathil S."/>
            <person name="Villasana D."/>
            <person name="Walker D.L."/>
            <person name="Wang S."/>
            <person name="Wang K."/>
            <person name="White C.S."/>
            <person name="Williams A.C."/>
            <person name="Williamson J."/>
            <person name="Wilson K."/>
            <person name="Woghiren I.O."/>
            <person name="Woodworth J.R."/>
            <person name="Worley K.C."/>
            <person name="Wright R.A."/>
            <person name="Wu W."/>
            <person name="Young L."/>
            <person name="Zhang L."/>
            <person name="Zhang J."/>
            <person name="Zhu Y."/>
            <person name="Muzny D.M."/>
            <person name="Weinstock G."/>
            <person name="Gibbs R.A."/>
        </authorList>
    </citation>
    <scope>NUCLEOTIDE SEQUENCE [LARGE SCALE GENOMIC DNA]</scope>
    <source>
        <strain evidence="3">LSR1</strain>
    </source>
</reference>
<feature type="domain" description="J" evidence="1">
    <location>
        <begin position="1"/>
        <end position="43"/>
    </location>
</feature>
<name>A0A8R2JKR8_ACYPI</name>
<dbReference type="InterPro" id="IPR052594">
    <property type="entry name" value="J_domain-containing_protein"/>
</dbReference>
<dbReference type="GO" id="GO:0031072">
    <property type="term" value="F:heat shock protein binding"/>
    <property type="evidence" value="ECO:0007669"/>
    <property type="project" value="TreeGrafter"/>
</dbReference>
<reference evidence="2" key="2">
    <citation type="submission" date="2022-06" db="UniProtKB">
        <authorList>
            <consortium name="EnsemblMetazoa"/>
        </authorList>
    </citation>
    <scope>IDENTIFICATION</scope>
</reference>
<dbReference type="EnsemblMetazoa" id="XM_029485094.1">
    <property type="protein sequence ID" value="XP_029340954.1"/>
    <property type="gene ID" value="LOC100572542"/>
</dbReference>
<dbReference type="Proteomes" id="UP000007819">
    <property type="component" value="Chromosome X"/>
</dbReference>
<evidence type="ECO:0000313" key="3">
    <source>
        <dbReference type="Proteomes" id="UP000007819"/>
    </source>
</evidence>
<dbReference type="GO" id="GO:0005634">
    <property type="term" value="C:nucleus"/>
    <property type="evidence" value="ECO:0007669"/>
    <property type="project" value="TreeGrafter"/>
</dbReference>